<dbReference type="SUPFAM" id="SSF48371">
    <property type="entry name" value="ARM repeat"/>
    <property type="match status" value="1"/>
</dbReference>
<comment type="caution">
    <text evidence="2">The sequence shown here is derived from an EMBL/GenBank/DDBJ whole genome shotgun (WGS) entry which is preliminary data.</text>
</comment>
<dbReference type="Gene3D" id="1.25.10.10">
    <property type="entry name" value="Leucine-rich Repeat Variant"/>
    <property type="match status" value="1"/>
</dbReference>
<dbReference type="Pfam" id="PF24714">
    <property type="entry name" value="TOR1L1_N"/>
    <property type="match status" value="1"/>
</dbReference>
<dbReference type="AlphaFoldDB" id="A0ABC8L8H6"/>
<dbReference type="PANTHER" id="PTHR31355:SF22">
    <property type="entry name" value="TORTIFOLIA1-LIKE PROTEIN 2"/>
    <property type="match status" value="1"/>
</dbReference>
<name>A0ABC8L8H6_ERUVS</name>
<proteinExistence type="predicted"/>
<evidence type="ECO:0000313" key="2">
    <source>
        <dbReference type="EMBL" id="CAH8376553.1"/>
    </source>
</evidence>
<dbReference type="InterPro" id="IPR057600">
    <property type="entry name" value="TORTIFOLIA1/SINE1-2_N"/>
</dbReference>
<dbReference type="InterPro" id="IPR016024">
    <property type="entry name" value="ARM-type_fold"/>
</dbReference>
<dbReference type="InterPro" id="IPR011989">
    <property type="entry name" value="ARM-like"/>
</dbReference>
<reference evidence="2 3" key="1">
    <citation type="submission" date="2022-03" db="EMBL/GenBank/DDBJ databases">
        <authorList>
            <person name="Macdonald S."/>
            <person name="Ahmed S."/>
            <person name="Newling K."/>
        </authorList>
    </citation>
    <scope>NUCLEOTIDE SEQUENCE [LARGE SCALE GENOMIC DNA]</scope>
</reference>
<protein>
    <recommendedName>
        <fullName evidence="1">TORTIFOLIA1/SINE1-2 N-terminal domain-containing protein</fullName>
    </recommendedName>
</protein>
<dbReference type="EMBL" id="CAKOAT010464043">
    <property type="protein sequence ID" value="CAH8376553.1"/>
    <property type="molecule type" value="Genomic_DNA"/>
</dbReference>
<feature type="domain" description="TORTIFOLIA1/SINE1-2 N-terminal" evidence="1">
    <location>
        <begin position="11"/>
        <end position="238"/>
    </location>
</feature>
<accession>A0ABC8L8H6</accession>
<gene>
    <name evidence="2" type="ORF">ERUC_LOCUS32417</name>
</gene>
<evidence type="ECO:0000313" key="3">
    <source>
        <dbReference type="Proteomes" id="UP001642260"/>
    </source>
</evidence>
<dbReference type="PANTHER" id="PTHR31355">
    <property type="entry name" value="MICROTUBULE-ASSOCIATED PROTEIN TORTIFOLIA1"/>
    <property type="match status" value="1"/>
</dbReference>
<dbReference type="InterPro" id="IPR033337">
    <property type="entry name" value="TORTIFOLIA1/SINE1-2"/>
</dbReference>
<organism evidence="2 3">
    <name type="scientific">Eruca vesicaria subsp. sativa</name>
    <name type="common">Garden rocket</name>
    <name type="synonym">Eruca sativa</name>
    <dbReference type="NCBI Taxonomy" id="29727"/>
    <lineage>
        <taxon>Eukaryota</taxon>
        <taxon>Viridiplantae</taxon>
        <taxon>Streptophyta</taxon>
        <taxon>Embryophyta</taxon>
        <taxon>Tracheophyta</taxon>
        <taxon>Spermatophyta</taxon>
        <taxon>Magnoliopsida</taxon>
        <taxon>eudicotyledons</taxon>
        <taxon>Gunneridae</taxon>
        <taxon>Pentapetalae</taxon>
        <taxon>rosids</taxon>
        <taxon>malvids</taxon>
        <taxon>Brassicales</taxon>
        <taxon>Brassicaceae</taxon>
        <taxon>Brassiceae</taxon>
        <taxon>Eruca</taxon>
    </lineage>
</organism>
<sequence>MKATNPQQVIFELKKKVVTTLNKLADRDTHQRRVDELENTVEHLAPDKISCFLSCKLDTDSEQKSAVRKECIRLIATFASFHERLVAPYPAKMVSSVVKRLKDKDSVVRDAYIETMDVLASKMSCYEDESYGVFVSLVKPLFEAIGDQNKVIDSSPEAPVAIIQRMLTKTVKLLNSPHFIAKPAVIELNRSIILAGGATTKSVLISAMSSFQDALKNKDWTTRKAAYVALMEIAATGETGEGLNSPCLTISLVLIVKSHPKLYPP</sequence>
<keyword evidence="3" id="KW-1185">Reference proteome</keyword>
<dbReference type="Proteomes" id="UP001642260">
    <property type="component" value="Unassembled WGS sequence"/>
</dbReference>
<evidence type="ECO:0000259" key="1">
    <source>
        <dbReference type="Pfam" id="PF24714"/>
    </source>
</evidence>